<dbReference type="Proteomes" id="UP000012063">
    <property type="component" value="Unassembled WGS sequence"/>
</dbReference>
<dbReference type="PANTHER" id="PTHR34296">
    <property type="entry name" value="TRANSCRIPTIONAL ACTIVATOR PROTEIN MED"/>
    <property type="match status" value="1"/>
</dbReference>
<evidence type="ECO:0000256" key="4">
    <source>
        <dbReference type="ARBA" id="ARBA00022729"/>
    </source>
</evidence>
<proteinExistence type="inferred from homology"/>
<keyword evidence="6" id="KW-0449">Lipoprotein</keyword>
<evidence type="ECO:0000256" key="5">
    <source>
        <dbReference type="ARBA" id="ARBA00023136"/>
    </source>
</evidence>
<dbReference type="InParanoid" id="M5E4D5"/>
<name>M5E4D5_9FIRM</name>
<comment type="subcellular location">
    <subcellularLocation>
        <location evidence="1">Cell membrane</location>
        <topology evidence="1">Lipid-anchor</topology>
    </subcellularLocation>
</comment>
<accession>M5E4D5</accession>
<feature type="domain" description="ABC transporter substrate-binding protein PnrA-like" evidence="8">
    <location>
        <begin position="33"/>
        <end position="336"/>
    </location>
</feature>
<comment type="caution">
    <text evidence="9">The sequence shown here is derived from an EMBL/GenBank/DDBJ whole genome shotgun (WGS) entry which is preliminary data.</text>
</comment>
<dbReference type="SUPFAM" id="SSF53822">
    <property type="entry name" value="Periplasmic binding protein-like I"/>
    <property type="match status" value="1"/>
</dbReference>
<dbReference type="eggNOG" id="COG1744">
    <property type="taxonomic scope" value="Bacteria"/>
</dbReference>
<evidence type="ECO:0000256" key="7">
    <source>
        <dbReference type="SAM" id="SignalP"/>
    </source>
</evidence>
<dbReference type="EMBL" id="CAUI01000023">
    <property type="protein sequence ID" value="CCU80822.1"/>
    <property type="molecule type" value="Genomic_DNA"/>
</dbReference>
<feature type="chain" id="PRO_5038783167" evidence="7">
    <location>
        <begin position="19"/>
        <end position="339"/>
    </location>
</feature>
<keyword evidence="4 7" id="KW-0732">Signal</keyword>
<dbReference type="GO" id="GO:0005886">
    <property type="term" value="C:plasma membrane"/>
    <property type="evidence" value="ECO:0007669"/>
    <property type="project" value="UniProtKB-SubCell"/>
</dbReference>
<reference evidence="10" key="1">
    <citation type="journal article" date="2013" name="Genome Announc.">
        <title>Genome Sequence of Halanaerobium saccharolyticum subsp. saccharolyticum Strain DSM 6643T, a Halophilic Hydrogen-Producing Bacterium.</title>
        <authorList>
            <person name="Kivisto A."/>
            <person name="Larjo A."/>
            <person name="Ciranna A."/>
            <person name="Santala V."/>
            <person name="Roos C."/>
            <person name="Karp M."/>
        </authorList>
    </citation>
    <scope>NUCLEOTIDE SEQUENCE [LARGE SCALE GENOMIC DNA]</scope>
    <source>
        <strain evidence="10">DSM 6643</strain>
    </source>
</reference>
<dbReference type="Pfam" id="PF02608">
    <property type="entry name" value="Bmp"/>
    <property type="match status" value="1"/>
</dbReference>
<evidence type="ECO:0000256" key="3">
    <source>
        <dbReference type="ARBA" id="ARBA00022475"/>
    </source>
</evidence>
<dbReference type="RefSeq" id="WP_005490090.1">
    <property type="nucleotide sequence ID" value="NZ_CAUI01000023.1"/>
</dbReference>
<organism evidence="9 10">
    <name type="scientific">Halanaerobium saccharolyticum subsp. saccharolyticum DSM 6643</name>
    <dbReference type="NCBI Taxonomy" id="1293054"/>
    <lineage>
        <taxon>Bacteria</taxon>
        <taxon>Bacillati</taxon>
        <taxon>Bacillota</taxon>
        <taxon>Clostridia</taxon>
        <taxon>Halanaerobiales</taxon>
        <taxon>Halanaerobiaceae</taxon>
        <taxon>Halanaerobium</taxon>
    </lineage>
</organism>
<keyword evidence="3" id="KW-1003">Cell membrane</keyword>
<evidence type="ECO:0000313" key="10">
    <source>
        <dbReference type="Proteomes" id="UP000012063"/>
    </source>
</evidence>
<dbReference type="InterPro" id="IPR050957">
    <property type="entry name" value="BMP_lipoprotein"/>
</dbReference>
<feature type="signal peptide" evidence="7">
    <location>
        <begin position="1"/>
        <end position="18"/>
    </location>
</feature>
<dbReference type="InterPro" id="IPR028082">
    <property type="entry name" value="Peripla_BP_I"/>
</dbReference>
<dbReference type="FunCoup" id="M5E4D5">
    <property type="interactions" value="121"/>
</dbReference>
<protein>
    <submittedName>
        <fullName evidence="9">Bmp family protein</fullName>
    </submittedName>
</protein>
<dbReference type="Gene3D" id="3.40.50.2300">
    <property type="match status" value="2"/>
</dbReference>
<sequence>MKKFLFLTLALVFLFSSAVILETEAVQAESELKVALVVSGGLGDRSFYDSSAEGVEWAEEDFGIDSRVLECRNDPSLFRDRLIQGSMYGDVVVVVGFEFYDVVQTVAPEFPEVEYIYVDNNVEGYDNITSIIYKENEGSFLAGALAAMMTTETEVPNITAEKTIGMVGGMDIPVIRNFQVGYQEGAKYIDSETKVETVFAGDFEDPAQGKESALTLFSQGADVVFAAAGKTGEGVFQAAAENKKYVIGVDADQRYINPDVIIASVVKAVNVSVYESIERIINDELDSGSLYTYGLEEEGVYIGYGTEAMEQIVPAEIKEKVQTIKEKIISGEIEVSTAY</sequence>
<evidence type="ECO:0000256" key="6">
    <source>
        <dbReference type="ARBA" id="ARBA00023288"/>
    </source>
</evidence>
<evidence type="ECO:0000256" key="1">
    <source>
        <dbReference type="ARBA" id="ARBA00004193"/>
    </source>
</evidence>
<dbReference type="PANTHER" id="PTHR34296:SF2">
    <property type="entry name" value="ABC TRANSPORTER GUANOSINE-BINDING PROTEIN NUPN"/>
    <property type="match status" value="1"/>
</dbReference>
<dbReference type="AlphaFoldDB" id="M5E4D5"/>
<gene>
    <name evidence="9" type="ORF">HSACCH_02337</name>
</gene>
<dbReference type="InterPro" id="IPR003760">
    <property type="entry name" value="PnrA-like"/>
</dbReference>
<keyword evidence="10" id="KW-1185">Reference proteome</keyword>
<evidence type="ECO:0000313" key="9">
    <source>
        <dbReference type="EMBL" id="CCU80822.1"/>
    </source>
</evidence>
<comment type="similarity">
    <text evidence="2">Belongs to the BMP lipoprotein family.</text>
</comment>
<dbReference type="CDD" id="cd19964">
    <property type="entry name" value="PBP1_BMP-like"/>
    <property type="match status" value="1"/>
</dbReference>
<dbReference type="STRING" id="1293054.HSACCH_02337"/>
<evidence type="ECO:0000256" key="2">
    <source>
        <dbReference type="ARBA" id="ARBA00008610"/>
    </source>
</evidence>
<evidence type="ECO:0000259" key="8">
    <source>
        <dbReference type="Pfam" id="PF02608"/>
    </source>
</evidence>
<dbReference type="OrthoDB" id="9769871at2"/>
<keyword evidence="5" id="KW-0472">Membrane</keyword>